<organism evidence="1">
    <name type="scientific">hydrothermal vent metagenome</name>
    <dbReference type="NCBI Taxonomy" id="652676"/>
    <lineage>
        <taxon>unclassified sequences</taxon>
        <taxon>metagenomes</taxon>
        <taxon>ecological metagenomes</taxon>
    </lineage>
</organism>
<dbReference type="AlphaFoldDB" id="A0A3B0UI14"/>
<dbReference type="Pfam" id="PF12771">
    <property type="entry name" value="SusD-like_2"/>
    <property type="match status" value="1"/>
</dbReference>
<dbReference type="SUPFAM" id="SSF48452">
    <property type="entry name" value="TPR-like"/>
    <property type="match status" value="1"/>
</dbReference>
<reference evidence="1" key="1">
    <citation type="submission" date="2018-06" db="EMBL/GenBank/DDBJ databases">
        <authorList>
            <person name="Zhirakovskaya E."/>
        </authorList>
    </citation>
    <scope>NUCLEOTIDE SEQUENCE</scope>
</reference>
<sequence>MKTYKSIKFIILFSIAVLMNYSCTDKFDEMNTKKGLVTEELVNVDLILTHVQVRAIMEDTPSGSGMIGEYSGMSYSSAGYPFQEKDRPGVWNNAYKKFTNNLSEIIRLTKDDPELVNKKAIARILKVWAFAKVTDTYGDIPYSESSLPPDEVVLHPKYDTQKSIYEDFFKELKEAASELDASKESYGGADLVYGGDVTKWRKLANSLRLRLALRVRYADEQMAINNISDLQESDLILTREDDARMYTSTDNLDNVNPFYNRVLDQGTDLVKNEIGQEIVNNMKFKNDPRIKIWADTAKAQFPKDDPNIDFFGYRGVPLLGYVPVEYKYPWQLESASRISDLWYVPVIEKPILRCSEVYFNLAEAALFGLRNGDAQAYYKKGMEAALNWAKEFYETCKPQLPDVLKRLYDWTDAEIEQLLSHKELTQDEIDTFLASPATVLSGSQEKQLEQIIIQKNIALYPLEYQNWAEWRRTGYPIVQVGPDNDDLKGVTPRRMLWPYVEQTINSESYAEAEARIPGGDNMLSKVWWDANPNVPYYNPEPVPRMDTPWVSQ</sequence>
<gene>
    <name evidence="1" type="ORF">MNBD_BACTEROID01-1289</name>
</gene>
<dbReference type="EMBL" id="UOEP01000230">
    <property type="protein sequence ID" value="VAW24977.1"/>
    <property type="molecule type" value="Genomic_DNA"/>
</dbReference>
<protein>
    <submittedName>
        <fullName evidence="1">Cell surface glycan-binding lipoprotein, utilization system for glycans and polysaccharides (PUL), SusD family</fullName>
    </submittedName>
</protein>
<name>A0A3B0UI14_9ZZZZ</name>
<dbReference type="InterPro" id="IPR011990">
    <property type="entry name" value="TPR-like_helical_dom_sf"/>
</dbReference>
<proteinExistence type="predicted"/>
<keyword evidence="1" id="KW-0449">Lipoprotein</keyword>
<dbReference type="Gene3D" id="1.25.40.390">
    <property type="match status" value="1"/>
</dbReference>
<dbReference type="InterPro" id="IPR041662">
    <property type="entry name" value="SusD-like_2"/>
</dbReference>
<evidence type="ECO:0000313" key="1">
    <source>
        <dbReference type="EMBL" id="VAW24977.1"/>
    </source>
</evidence>
<accession>A0A3B0UI14</accession>